<sequence length="840" mass="93112">MNPFVAYLQYLALVEENTAARHSIHSPASNAHGVPPGDAYELDGSASSPCSPLVMSSPSLPRELLDFSTQDSLQPEAPAFSILFQPSGSALANMSPGLEHYQLTSAHFKHQPPSDACTPSFEATVYTLADEALNLTPAVKDDSFAQRLLKEHAPVEVLEQAFSLLTDAREAVTLRRSIVLTEIGFQLEEIRTKLRVYDSDVETLAAISQKINETEALAQNECIILDFTSRHRTHPHSSQDGQLSFSQRHGPFLSHIQPILDQTKHLRQEACVCAVFRPKYYVYSRCLCRHDRVGIASENCTFAFETIPAQPDEETYRFMKEYPTSPHPNARHPLPICRVFNEGGRPTRNLYEFHKHWRHVLDTMTVMIAYQEVTIYRPIFETAFSNFYSGDFHDKATIKEVWSFISLLLDIVLESVSAKFLSGESSTKSASQHAEQVLVGIGHSVKPFLDLYMSIYRTAVFSHLTGRLNVLNIPICTFSTMSEIVNDVGGRYIYYLVRDFITQAKDAIVSQVERDALRVFAHHDICTLRFPDALDYHMLPSSELYNIAFNPLINNLFLAGTVEKTLGSLDLADYVIVAPARNNLYCCTGVRKLTHSLFDAITCDVVIHGYYKRHNHMFLAAEIFAFASTIIMFHIHSIRTGCLAGRTHPIVDPAFRVRGADGEFTQTFLTVWGVHADALRGFGMMNSSGLLPGIDFPFSTIPAAGSLNPEGLHTPSPIIRRQRSMVNMVSGYFTSRGPDDTPPRVGPASSASGSPGGLSPLPFSAPTRSPTTSSPAAPHSPFRSVKSALQEFIRASELRVDSTFRDGSSRFPLLHAMAMRREQKLSEMAAPAAATTSGAT</sequence>
<accession>A0A0D2PDW4</accession>
<dbReference type="Proteomes" id="UP000054270">
    <property type="component" value="Unassembled WGS sequence"/>
</dbReference>
<reference evidence="3" key="1">
    <citation type="submission" date="2014-04" db="EMBL/GenBank/DDBJ databases">
        <title>Evolutionary Origins and Diversification of the Mycorrhizal Mutualists.</title>
        <authorList>
            <consortium name="DOE Joint Genome Institute"/>
            <consortium name="Mycorrhizal Genomics Consortium"/>
            <person name="Kohler A."/>
            <person name="Kuo A."/>
            <person name="Nagy L.G."/>
            <person name="Floudas D."/>
            <person name="Copeland A."/>
            <person name="Barry K.W."/>
            <person name="Cichocki N."/>
            <person name="Veneault-Fourrey C."/>
            <person name="LaButti K."/>
            <person name="Lindquist E.A."/>
            <person name="Lipzen A."/>
            <person name="Lundell T."/>
            <person name="Morin E."/>
            <person name="Murat C."/>
            <person name="Riley R."/>
            <person name="Ohm R."/>
            <person name="Sun H."/>
            <person name="Tunlid A."/>
            <person name="Henrissat B."/>
            <person name="Grigoriev I.V."/>
            <person name="Hibbett D.S."/>
            <person name="Martin F."/>
        </authorList>
    </citation>
    <scope>NUCLEOTIDE SEQUENCE [LARGE SCALE GENOMIC DNA]</scope>
    <source>
        <strain evidence="3">FD-334 SS-4</strain>
    </source>
</reference>
<gene>
    <name evidence="2" type="ORF">HYPSUDRAFT_198532</name>
</gene>
<protein>
    <submittedName>
        <fullName evidence="2">Uncharacterized protein</fullName>
    </submittedName>
</protein>
<feature type="compositionally biased region" description="Low complexity" evidence="1">
    <location>
        <begin position="746"/>
        <end position="781"/>
    </location>
</feature>
<dbReference type="AlphaFoldDB" id="A0A0D2PDW4"/>
<evidence type="ECO:0000313" key="2">
    <source>
        <dbReference type="EMBL" id="KJA26721.1"/>
    </source>
</evidence>
<evidence type="ECO:0000256" key="1">
    <source>
        <dbReference type="SAM" id="MobiDB-lite"/>
    </source>
</evidence>
<keyword evidence="3" id="KW-1185">Reference proteome</keyword>
<dbReference type="EMBL" id="KN817526">
    <property type="protein sequence ID" value="KJA26721.1"/>
    <property type="molecule type" value="Genomic_DNA"/>
</dbReference>
<feature type="region of interest" description="Disordered" evidence="1">
    <location>
        <begin position="731"/>
        <end position="783"/>
    </location>
</feature>
<proteinExistence type="predicted"/>
<name>A0A0D2PDW4_HYPSF</name>
<organism evidence="2 3">
    <name type="scientific">Hypholoma sublateritium (strain FD-334 SS-4)</name>
    <dbReference type="NCBI Taxonomy" id="945553"/>
    <lineage>
        <taxon>Eukaryota</taxon>
        <taxon>Fungi</taxon>
        <taxon>Dikarya</taxon>
        <taxon>Basidiomycota</taxon>
        <taxon>Agaricomycotina</taxon>
        <taxon>Agaricomycetes</taxon>
        <taxon>Agaricomycetidae</taxon>
        <taxon>Agaricales</taxon>
        <taxon>Agaricineae</taxon>
        <taxon>Strophariaceae</taxon>
        <taxon>Hypholoma</taxon>
    </lineage>
</organism>
<evidence type="ECO:0000313" key="3">
    <source>
        <dbReference type="Proteomes" id="UP000054270"/>
    </source>
</evidence>